<dbReference type="OrthoDB" id="5123983at2"/>
<evidence type="ECO:0000313" key="1">
    <source>
        <dbReference type="EMBL" id="TFD75328.1"/>
    </source>
</evidence>
<reference evidence="1 2" key="1">
    <citation type="submission" date="2019-03" db="EMBL/GenBank/DDBJ databases">
        <title>Genomics of glacier-inhabiting Cryobacterium strains.</title>
        <authorList>
            <person name="Liu Q."/>
            <person name="Xin Y.-H."/>
        </authorList>
    </citation>
    <scope>NUCLEOTIDE SEQUENCE [LARGE SCALE GENOMIC DNA]</scope>
    <source>
        <strain evidence="1 2">CGMCC 1.4292</strain>
    </source>
</reference>
<dbReference type="Proteomes" id="UP000298218">
    <property type="component" value="Unassembled WGS sequence"/>
</dbReference>
<proteinExistence type="predicted"/>
<accession>A0A4Y8KJR1</accession>
<keyword evidence="2" id="KW-1185">Reference proteome</keyword>
<evidence type="ECO:0000313" key="2">
    <source>
        <dbReference type="Proteomes" id="UP000298218"/>
    </source>
</evidence>
<dbReference type="AlphaFoldDB" id="A0A4Y8KJR1"/>
<gene>
    <name evidence="1" type="ORF">E3T53_16110</name>
</gene>
<dbReference type="RefSeq" id="WP_134175696.1">
    <property type="nucleotide sequence ID" value="NZ_SODI01000002.1"/>
</dbReference>
<comment type="caution">
    <text evidence="1">The sequence shown here is derived from an EMBL/GenBank/DDBJ whole genome shotgun (WGS) entry which is preliminary data.</text>
</comment>
<sequence length="101" mass="11005">MTNIPEAGRQASYILLDAVSAWDASSTDDTNSAAMNLALTRMNEVDAVTATLGDDDSLSLDASNLLGGTIVTMNWLVEQLAQERHQPKHNVITDLREFLDE</sequence>
<dbReference type="EMBL" id="SOHQ01000044">
    <property type="protein sequence ID" value="TFD75328.1"/>
    <property type="molecule type" value="Genomic_DNA"/>
</dbReference>
<name>A0A4Y8KJR1_9MICO</name>
<organism evidence="1 2">
    <name type="scientific">Cryobacterium psychrophilum</name>
    <dbReference type="NCBI Taxonomy" id="41988"/>
    <lineage>
        <taxon>Bacteria</taxon>
        <taxon>Bacillati</taxon>
        <taxon>Actinomycetota</taxon>
        <taxon>Actinomycetes</taxon>
        <taxon>Micrococcales</taxon>
        <taxon>Microbacteriaceae</taxon>
        <taxon>Cryobacterium</taxon>
    </lineage>
</organism>
<protein>
    <submittedName>
        <fullName evidence="1">Uncharacterized protein</fullName>
    </submittedName>
</protein>